<dbReference type="Pfam" id="PF18426">
    <property type="entry name" value="Tli4_C"/>
    <property type="match status" value="1"/>
</dbReference>
<dbReference type="EMBL" id="CP061079">
    <property type="protein sequence ID" value="QNR45943.1"/>
    <property type="molecule type" value="Genomic_DNA"/>
</dbReference>
<protein>
    <recommendedName>
        <fullName evidence="6">Tle cognate immunity protein 4 C-terminal domain-containing protein</fullName>
    </recommendedName>
</protein>
<dbReference type="PROSITE" id="PS51257">
    <property type="entry name" value="PROKAR_LIPOPROTEIN"/>
    <property type="match status" value="1"/>
</dbReference>
<feature type="domain" description="Tle cognate immunity protein 4 N-terminal" evidence="3">
    <location>
        <begin position="39"/>
        <end position="101"/>
    </location>
</feature>
<sequence length="378" mass="41521">MRLRQFFTVLGMVALTSITSCTSFSSSRNPSMDKTGWITHCFGRFLIDLPPQAEIRAGYYLWGDSIEELDDTPTALATRINQRELDLKKQQHDSKGSMFLRRLDFGAGASGLLSWSSEVSSEIYLLDTYLVSQPAGRAYKWTGEVSADRELRAIEISTTLARNFRSRESNEIPTEPGFCLDRAYIAGSNFQSERFDIGVTFPNHPGAHFEFTSSTGAEENRLLDRVSGFLAGAARMVAGIETLRKRERSGPVPADEYLLAGTDKGQRIYTFAWEAQGKDDSITEPNISAALGVLERSPDSNGKPPAPPFKSDKEALELWDTIIGSIRLRPVSSASRGGNAGGPSPAAPVGSTKAADDDYAIEKFLADLKPNNNWMDEL</sequence>
<accession>A0AAQ0APL6</accession>
<dbReference type="Pfam" id="PF18443">
    <property type="entry name" value="Tli4_N"/>
    <property type="match status" value="1"/>
</dbReference>
<organism evidence="4 5">
    <name type="scientific">Pseudomonas chlororaphis</name>
    <dbReference type="NCBI Taxonomy" id="587753"/>
    <lineage>
        <taxon>Bacteria</taxon>
        <taxon>Pseudomonadati</taxon>
        <taxon>Pseudomonadota</taxon>
        <taxon>Gammaproteobacteria</taxon>
        <taxon>Pseudomonadales</taxon>
        <taxon>Pseudomonadaceae</taxon>
        <taxon>Pseudomonas</taxon>
    </lineage>
</organism>
<feature type="region of interest" description="Disordered" evidence="1">
    <location>
        <begin position="333"/>
        <end position="354"/>
    </location>
</feature>
<feature type="compositionally biased region" description="Low complexity" evidence="1">
    <location>
        <begin position="333"/>
        <end position="351"/>
    </location>
</feature>
<dbReference type="Proteomes" id="UP000516316">
    <property type="component" value="Chromosome"/>
</dbReference>
<gene>
    <name evidence="4" type="ORF">HLB40_19980</name>
</gene>
<proteinExistence type="predicted"/>
<evidence type="ECO:0000256" key="1">
    <source>
        <dbReference type="SAM" id="MobiDB-lite"/>
    </source>
</evidence>
<name>A0AAQ0APL6_9PSED</name>
<dbReference type="InterPro" id="IPR040761">
    <property type="entry name" value="Tli4_N"/>
</dbReference>
<feature type="domain" description="Tle cognate immunity protein 4 C-terminal" evidence="2">
    <location>
        <begin position="171"/>
        <end position="330"/>
    </location>
</feature>
<evidence type="ECO:0000259" key="2">
    <source>
        <dbReference type="Pfam" id="PF18426"/>
    </source>
</evidence>
<evidence type="ECO:0000313" key="4">
    <source>
        <dbReference type="EMBL" id="QNR45943.1"/>
    </source>
</evidence>
<dbReference type="AlphaFoldDB" id="A0AAQ0APL6"/>
<evidence type="ECO:0008006" key="6">
    <source>
        <dbReference type="Google" id="ProtNLM"/>
    </source>
</evidence>
<evidence type="ECO:0000259" key="3">
    <source>
        <dbReference type="Pfam" id="PF18443"/>
    </source>
</evidence>
<dbReference type="InterPro" id="IPR041290">
    <property type="entry name" value="Tli4_C"/>
</dbReference>
<reference evidence="4 5" key="1">
    <citation type="submission" date="2020-09" db="EMBL/GenBank/DDBJ databases">
        <title>The Genome Sequence of Pseudomonas chlororaphis strain Qlu-1 - A phenazine-derivative-producing strain.</title>
        <authorList>
            <person name="Li L."/>
            <person name="Liu K."/>
        </authorList>
    </citation>
    <scope>NUCLEOTIDE SEQUENCE [LARGE SCALE GENOMIC DNA]</scope>
    <source>
        <strain evidence="5">qlu-1</strain>
    </source>
</reference>
<evidence type="ECO:0000313" key="5">
    <source>
        <dbReference type="Proteomes" id="UP000516316"/>
    </source>
</evidence>